<evidence type="ECO:0000256" key="6">
    <source>
        <dbReference type="ARBA" id="ARBA00023242"/>
    </source>
</evidence>
<keyword evidence="4" id="KW-0963">Cytoplasm</keyword>
<dbReference type="Proteomes" id="UP001150538">
    <property type="component" value="Unassembled WGS sequence"/>
</dbReference>
<dbReference type="GO" id="GO:0000290">
    <property type="term" value="P:deadenylation-dependent decapping of nuclear-transcribed mRNA"/>
    <property type="evidence" value="ECO:0007669"/>
    <property type="project" value="InterPro"/>
</dbReference>
<dbReference type="Pfam" id="PF09770">
    <property type="entry name" value="PAT1"/>
    <property type="match status" value="1"/>
</dbReference>
<comment type="subcellular location">
    <subcellularLocation>
        <location evidence="2">Cytoplasm</location>
        <location evidence="2">P-body</location>
    </subcellularLocation>
    <subcellularLocation>
        <location evidence="1">Nucleus</location>
    </subcellularLocation>
</comment>
<evidence type="ECO:0000256" key="3">
    <source>
        <dbReference type="ARBA" id="ARBA00009138"/>
    </source>
</evidence>
<sequence length="653" mass="73323">MSFFGNLSLPDDLIARERAQLRKQKEAETELNGLDEQLEANDDLAAQLNETEDNYNDETFADDAGEIDRDFDFYQNTLMHQNEITDNVSADLSAKSLLAQLDAKSNQAATSSTNAGKKVLTLEEVEAQMLQNIEEQKRKAKMELKAQRKAQRERRRAEQAKYNNIMTNYDKKNITRIQIAQLVVDDPVSEDFYNHMYQLMRGRQASVSGSGSSNSRGKHVQGGLTRMHQQVQRMVNETKNKAKNNQVTLEGVLGKISLTSSRNPKQAIQVNRQGTPGPESAPSPVPDGTGEAHGQAGTPKPPSEVGSEKTPSTRGYSYSISRDARRPETDRRNVLRVIEKVYTCVLKLEQMTRDRPKLPQVEEHPDVVSWRQAFTGYQDEMWQLLDVKQPLMDVHPHPFVRFLSIPKGKQIIPRVAHYLLPERMLALLTTLVANFESLDVCRAGRSAFRTGGTLDPKRADQIEVFMQALMPPIIVYVSETPLYIINGLLALFMERNDVSWVCKTKPGMVIMTMFLSRIEIIKQQVAGQVLPQAGPVPHPTDPQEIYRSHELYSLLFERLSHQFASILPSQSTLSRSPQSIGNDTYIWQFLASLAVGATPEQQRVLVEAVQEKVLYAANLATKGFLPPEASTRVANNVNLFLKALGLDLATLNL</sequence>
<dbReference type="PANTHER" id="PTHR21551">
    <property type="entry name" value="TOPOISOMERASE II-ASSOCIATED PROTEIN PAT1"/>
    <property type="match status" value="1"/>
</dbReference>
<evidence type="ECO:0000256" key="2">
    <source>
        <dbReference type="ARBA" id="ARBA00004201"/>
    </source>
</evidence>
<evidence type="ECO:0000256" key="8">
    <source>
        <dbReference type="SAM" id="MobiDB-lite"/>
    </source>
</evidence>
<name>A0A9W8DR91_9FUNG</name>
<evidence type="ECO:0000256" key="7">
    <source>
        <dbReference type="SAM" id="Coils"/>
    </source>
</evidence>
<dbReference type="InterPro" id="IPR039900">
    <property type="entry name" value="Pat1-like"/>
</dbReference>
<dbReference type="GO" id="GO:0033962">
    <property type="term" value="P:P-body assembly"/>
    <property type="evidence" value="ECO:0007669"/>
    <property type="project" value="TreeGrafter"/>
</dbReference>
<keyword evidence="5" id="KW-0694">RNA-binding</keyword>
<feature type="compositionally biased region" description="Low complexity" evidence="8">
    <location>
        <begin position="204"/>
        <end position="215"/>
    </location>
</feature>
<feature type="coiled-coil region" evidence="7">
    <location>
        <begin position="130"/>
        <end position="161"/>
    </location>
</feature>
<evidence type="ECO:0000259" key="9">
    <source>
        <dbReference type="Pfam" id="PF09770"/>
    </source>
</evidence>
<dbReference type="AlphaFoldDB" id="A0A9W8DR91"/>
<dbReference type="InterPro" id="IPR019167">
    <property type="entry name" value="PAT1_dom"/>
</dbReference>
<dbReference type="GO" id="GO:0000932">
    <property type="term" value="C:P-body"/>
    <property type="evidence" value="ECO:0007669"/>
    <property type="project" value="UniProtKB-SubCell"/>
</dbReference>
<feature type="compositionally biased region" description="Polar residues" evidence="8">
    <location>
        <begin position="309"/>
        <end position="320"/>
    </location>
</feature>
<proteinExistence type="inferred from homology"/>
<dbReference type="OrthoDB" id="74835at2759"/>
<keyword evidence="7" id="KW-0175">Coiled coil</keyword>
<evidence type="ECO:0000256" key="4">
    <source>
        <dbReference type="ARBA" id="ARBA00022490"/>
    </source>
</evidence>
<dbReference type="GO" id="GO:0005634">
    <property type="term" value="C:nucleus"/>
    <property type="evidence" value="ECO:0007669"/>
    <property type="project" value="UniProtKB-SubCell"/>
</dbReference>
<gene>
    <name evidence="10" type="primary">PAT1</name>
    <name evidence="10" type="ORF">H4219_004500</name>
</gene>
<dbReference type="GO" id="GO:0003723">
    <property type="term" value="F:RNA binding"/>
    <property type="evidence" value="ECO:0007669"/>
    <property type="project" value="UniProtKB-KW"/>
</dbReference>
<dbReference type="EMBL" id="JANBPU010000164">
    <property type="protein sequence ID" value="KAJ1915072.1"/>
    <property type="molecule type" value="Genomic_DNA"/>
</dbReference>
<organism evidence="10 11">
    <name type="scientific">Mycoemilia scoparia</name>
    <dbReference type="NCBI Taxonomy" id="417184"/>
    <lineage>
        <taxon>Eukaryota</taxon>
        <taxon>Fungi</taxon>
        <taxon>Fungi incertae sedis</taxon>
        <taxon>Zoopagomycota</taxon>
        <taxon>Kickxellomycotina</taxon>
        <taxon>Kickxellomycetes</taxon>
        <taxon>Kickxellales</taxon>
        <taxon>Kickxellaceae</taxon>
        <taxon>Mycoemilia</taxon>
    </lineage>
</organism>
<protein>
    <submittedName>
        <fullName evidence="10">DNA topoisomerase 2-associated protein pat1</fullName>
    </submittedName>
</protein>
<evidence type="ECO:0000256" key="1">
    <source>
        <dbReference type="ARBA" id="ARBA00004123"/>
    </source>
</evidence>
<keyword evidence="6" id="KW-0539">Nucleus</keyword>
<evidence type="ECO:0000256" key="5">
    <source>
        <dbReference type="ARBA" id="ARBA00022884"/>
    </source>
</evidence>
<comment type="similarity">
    <text evidence="3">Belongs to the PAT1 family.</text>
</comment>
<dbReference type="PANTHER" id="PTHR21551:SF0">
    <property type="entry name" value="PROTEIN ASSOCIATED WITH TOPO II RELATED-1, ISOFORM A"/>
    <property type="match status" value="1"/>
</dbReference>
<comment type="caution">
    <text evidence="10">The sequence shown here is derived from an EMBL/GenBank/DDBJ whole genome shotgun (WGS) entry which is preliminary data.</text>
</comment>
<evidence type="ECO:0000313" key="11">
    <source>
        <dbReference type="Proteomes" id="UP001150538"/>
    </source>
</evidence>
<keyword evidence="11" id="KW-1185">Reference proteome</keyword>
<feature type="compositionally biased region" description="Polar residues" evidence="8">
    <location>
        <begin position="258"/>
        <end position="274"/>
    </location>
</feature>
<feature type="domain" description="mRNA decay factor PAT1" evidence="9">
    <location>
        <begin position="129"/>
        <end position="648"/>
    </location>
</feature>
<evidence type="ECO:0000313" key="10">
    <source>
        <dbReference type="EMBL" id="KAJ1915072.1"/>
    </source>
</evidence>
<reference evidence="10" key="1">
    <citation type="submission" date="2022-07" db="EMBL/GenBank/DDBJ databases">
        <title>Phylogenomic reconstructions and comparative analyses of Kickxellomycotina fungi.</title>
        <authorList>
            <person name="Reynolds N.K."/>
            <person name="Stajich J.E."/>
            <person name="Barry K."/>
            <person name="Grigoriev I.V."/>
            <person name="Crous P."/>
            <person name="Smith M.E."/>
        </authorList>
    </citation>
    <scope>NUCLEOTIDE SEQUENCE</scope>
    <source>
        <strain evidence="10">NBRC 100468</strain>
    </source>
</reference>
<accession>A0A9W8DR91</accession>
<feature type="region of interest" description="Disordered" evidence="8">
    <location>
        <begin position="258"/>
        <end position="329"/>
    </location>
</feature>
<feature type="region of interest" description="Disordered" evidence="8">
    <location>
        <begin position="204"/>
        <end position="225"/>
    </location>
</feature>